<dbReference type="SMART" id="SM00052">
    <property type="entry name" value="EAL"/>
    <property type="match status" value="1"/>
</dbReference>
<dbReference type="InterPro" id="IPR050706">
    <property type="entry name" value="Cyclic-di-GMP_PDE-like"/>
</dbReference>
<keyword evidence="3" id="KW-1185">Reference proteome</keyword>
<dbReference type="GO" id="GO:0071111">
    <property type="term" value="F:cyclic-guanylate-specific phosphodiesterase activity"/>
    <property type="evidence" value="ECO:0007669"/>
    <property type="project" value="InterPro"/>
</dbReference>
<proteinExistence type="predicted"/>
<evidence type="ECO:0000313" key="3">
    <source>
        <dbReference type="Proteomes" id="UP000302163"/>
    </source>
</evidence>
<reference evidence="2 3" key="1">
    <citation type="submission" date="2019-05" db="EMBL/GenBank/DDBJ databases">
        <title>Complete genome sequence of Izhakiella calystegiae KSNA2, an endophyte isolated from beach morning glory (Calystegia soldanella).</title>
        <authorList>
            <person name="Jiang L."/>
            <person name="Jeong J.C."/>
            <person name="Kim C.Y."/>
            <person name="Kim D.H."/>
            <person name="Kim S.W."/>
            <person name="Lee j."/>
        </authorList>
    </citation>
    <scope>NUCLEOTIDE SEQUENCE [LARGE SCALE GENOMIC DNA]</scope>
    <source>
        <strain evidence="2 3">KSNA2</strain>
    </source>
</reference>
<dbReference type="AlphaFoldDB" id="A0A4P8YKP2"/>
<sequence length="228" mass="26185">MFNSASHRVIGVEALARFLINDEYILTGELIRHLEEPEFASIYSMALISRLQGFIIQQRNKLDSGFTFSLNLCLFQLCDRTLIQRLVQLKKVAGNNIHIQVEIVERHIHQEIGDDVIEASHFLNQQGIKISLDDFGVESSAFDYLNLVEVDTIKLDKSLTRCREQTLYYKKILQGLLAASRAMNVILIAEGVESEYQKQQLERLGIYLHQGFYYSRPVSMTAFADMLH</sequence>
<protein>
    <submittedName>
        <fullName evidence="2">EAL domain-containing protein</fullName>
    </submittedName>
</protein>
<accession>A0A4P8YKP2</accession>
<dbReference type="SUPFAM" id="SSF141868">
    <property type="entry name" value="EAL domain-like"/>
    <property type="match status" value="1"/>
</dbReference>
<dbReference type="EMBL" id="CP040428">
    <property type="protein sequence ID" value="QCT19022.1"/>
    <property type="molecule type" value="Genomic_DNA"/>
</dbReference>
<feature type="domain" description="EAL" evidence="1">
    <location>
        <begin position="1"/>
        <end position="228"/>
    </location>
</feature>
<dbReference type="OrthoDB" id="675397at2"/>
<name>A0A4P8YKP2_9ENTR</name>
<dbReference type="KEGG" id="izh:FEM41_04825"/>
<gene>
    <name evidence="2" type="ORF">FEM41_04825</name>
</gene>
<evidence type="ECO:0000259" key="1">
    <source>
        <dbReference type="PROSITE" id="PS50883"/>
    </source>
</evidence>
<evidence type="ECO:0000313" key="2">
    <source>
        <dbReference type="EMBL" id="QCT19022.1"/>
    </source>
</evidence>
<dbReference type="CDD" id="cd01948">
    <property type="entry name" value="EAL"/>
    <property type="match status" value="1"/>
</dbReference>
<dbReference type="PANTHER" id="PTHR33121:SF70">
    <property type="entry name" value="SIGNALING PROTEIN YKOW"/>
    <property type="match status" value="1"/>
</dbReference>
<dbReference type="Gene3D" id="3.20.20.450">
    <property type="entry name" value="EAL domain"/>
    <property type="match status" value="1"/>
</dbReference>
<organism evidence="2 3">
    <name type="scientific">Jejubacter calystegiae</name>
    <dbReference type="NCBI Taxonomy" id="2579935"/>
    <lineage>
        <taxon>Bacteria</taxon>
        <taxon>Pseudomonadati</taxon>
        <taxon>Pseudomonadota</taxon>
        <taxon>Gammaproteobacteria</taxon>
        <taxon>Enterobacterales</taxon>
        <taxon>Enterobacteriaceae</taxon>
        <taxon>Jejubacter</taxon>
    </lineage>
</organism>
<dbReference type="Pfam" id="PF00563">
    <property type="entry name" value="EAL"/>
    <property type="match status" value="1"/>
</dbReference>
<dbReference type="PROSITE" id="PS50883">
    <property type="entry name" value="EAL"/>
    <property type="match status" value="1"/>
</dbReference>
<dbReference type="InterPro" id="IPR035919">
    <property type="entry name" value="EAL_sf"/>
</dbReference>
<dbReference type="Proteomes" id="UP000302163">
    <property type="component" value="Chromosome"/>
</dbReference>
<dbReference type="InterPro" id="IPR001633">
    <property type="entry name" value="EAL_dom"/>
</dbReference>
<dbReference type="PANTHER" id="PTHR33121">
    <property type="entry name" value="CYCLIC DI-GMP PHOSPHODIESTERASE PDEF"/>
    <property type="match status" value="1"/>
</dbReference>